<reference evidence="2" key="1">
    <citation type="journal article" date="2009" name="BMC Genomics">
        <title>The complete genome sequence of Staphylothermus marinus reveals differences in sulfur metabolism among heterotrophic Crenarchaeota.</title>
        <authorList>
            <person name="Anderson I.J."/>
            <person name="Dharmarajan L."/>
            <person name="Rodriguez J."/>
            <person name="Hooper S."/>
            <person name="Porat I."/>
            <person name="Ulrich L.E."/>
            <person name="Elkins J.G."/>
            <person name="Mavromatis K."/>
            <person name="Sun H."/>
            <person name="Land M."/>
            <person name="Lapidus A."/>
            <person name="Lucas S."/>
            <person name="Barry K."/>
            <person name="Huber H."/>
            <person name="Zhulin I.B."/>
            <person name="Whitman W.B."/>
            <person name="Mukhopadhyay B."/>
            <person name="Woese C."/>
            <person name="Bristow J."/>
            <person name="Kyrpides N."/>
        </authorList>
    </citation>
    <scope>NUCLEOTIDE SEQUENCE [LARGE SCALE GENOMIC DNA]</scope>
    <source>
        <strain evidence="2">ATCC 43588 / DSM 3639 / JCM 9404 / F1</strain>
    </source>
</reference>
<evidence type="ECO:0000313" key="1">
    <source>
        <dbReference type="EMBL" id="ABN69527.1"/>
    </source>
</evidence>
<dbReference type="GeneID" id="4907846"/>
<dbReference type="STRING" id="399550.Smar_0416"/>
<keyword evidence="2" id="KW-1185">Reference proteome</keyword>
<dbReference type="HOGENOM" id="CLU_878856_0_0_2"/>
<dbReference type="EMBL" id="CP000575">
    <property type="protein sequence ID" value="ABN69527.1"/>
    <property type="molecule type" value="Genomic_DNA"/>
</dbReference>
<reference evidence="1 2" key="2">
    <citation type="journal article" date="2009" name="Stand. Genomic Sci.">
        <title>Complete genome sequence of Staphylothermus marinus Stetter and Fiala 1986 type strain F1.</title>
        <authorList>
            <person name="Anderson I.J."/>
            <person name="Sun H."/>
            <person name="Lapidus A."/>
            <person name="Copeland A."/>
            <person name="Glavina Del Rio T."/>
            <person name="Tice H."/>
            <person name="Dalin E."/>
            <person name="Lucas S."/>
            <person name="Barry K."/>
            <person name="Land M."/>
            <person name="Richardson P."/>
            <person name="Huber H."/>
            <person name="Kyrpides N.C."/>
        </authorList>
    </citation>
    <scope>NUCLEOTIDE SEQUENCE [LARGE SCALE GENOMIC DNA]</scope>
    <source>
        <strain evidence="2">ATCC 43588 / DSM 3639 / JCM 9404 / F1</strain>
    </source>
</reference>
<dbReference type="eggNOG" id="arCOG01876">
    <property type="taxonomic scope" value="Archaea"/>
</dbReference>
<gene>
    <name evidence="1" type="ordered locus">Smar_0416</name>
</gene>
<dbReference type="SUPFAM" id="SSF51726">
    <property type="entry name" value="UROD/MetE-like"/>
    <property type="match status" value="1"/>
</dbReference>
<protein>
    <submittedName>
        <fullName evidence="1">Methionine synthase II (Cobalamin-independent)-like protein</fullName>
    </submittedName>
</protein>
<sequence length="328" mass="37691">MYGKIRTSHVGSFPLPHSLDNLRMIIDDLWRIKLDAPPYPQLRSFIDIYLKPLADKGLLKEKNGFYFLESKESFKDIEYLEPSINEAEYMIKYLEEKKYGFKWLRAPVTGAFTLASRIYLSKDISVGLHGTLLRKKSLIEYIVEYVRKHITYMSRLGYNILFIDEPVLGVIVGKRRILFGFSQEEIIEIINHIFSKAPGEHGIHVCGRISPKLFETLAITDKLDILNFEFHDNPMNIESINPSLLEENNKVLAPGIASAKKPVIEPYDELSDLLRKIGEKTMWRIDLVSADCGFGGLATDSGDPYKAYRIGLEKLHRIIEVVRLLQKK</sequence>
<evidence type="ECO:0000313" key="2">
    <source>
        <dbReference type="Proteomes" id="UP000000254"/>
    </source>
</evidence>
<proteinExistence type="predicted"/>
<dbReference type="OrthoDB" id="17656at2157"/>
<dbReference type="RefSeq" id="WP_011838718.1">
    <property type="nucleotide sequence ID" value="NC_009033.1"/>
</dbReference>
<organism evidence="1 2">
    <name type="scientific">Staphylothermus marinus (strain ATCC 43588 / DSM 3639 / JCM 9404 / F1)</name>
    <dbReference type="NCBI Taxonomy" id="399550"/>
    <lineage>
        <taxon>Archaea</taxon>
        <taxon>Thermoproteota</taxon>
        <taxon>Thermoprotei</taxon>
        <taxon>Desulfurococcales</taxon>
        <taxon>Desulfurococcaceae</taxon>
        <taxon>Staphylothermus</taxon>
    </lineage>
</organism>
<dbReference type="InterPro" id="IPR038071">
    <property type="entry name" value="UROD/MetE-like_sf"/>
</dbReference>
<dbReference type="Proteomes" id="UP000000254">
    <property type="component" value="Chromosome"/>
</dbReference>
<dbReference type="Gene3D" id="3.20.20.210">
    <property type="match status" value="1"/>
</dbReference>
<name>A3DLL7_STAMF</name>
<accession>A3DLL7</accession>
<dbReference type="AlphaFoldDB" id="A3DLL7"/>
<dbReference type="KEGG" id="smr:Smar_0416"/>